<accession>A0A448YI36</accession>
<sequence>MLFSLATLATTVLSLGNLCDAAPISENHKHHEHKRGATCSFPNLDELVSVGANGWAQDGECQAGQYCQYACQPGYLMGQWNPAVTSYTYPGSQQGGLFCNDNGELEKPISANDYCYKGKGTANVLNSASQNVAFCQTVLPGNEAMLIPTNVDASDSATLAVPGTDYWASTAAHYYINPPGVSTEEGCVWGSTANPYGNWSPYVAGMNMDNNGNTFAKIGWNPVYFEDSSPFKNQKPNFGIRLTCEDPSKCNGATCEINPNTYGLNAVSDSQQQADSNGAAWCMITATDNSAVSIEVFDL</sequence>
<dbReference type="STRING" id="13370.A0A448YI36"/>
<comment type="similarity">
    <text evidence="1">Belongs to the SUN family.</text>
</comment>
<reference evidence="3 4" key="1">
    <citation type="submission" date="2018-12" db="EMBL/GenBank/DDBJ databases">
        <authorList>
            <person name="Tiukova I."/>
            <person name="Dainat J."/>
        </authorList>
    </citation>
    <scope>NUCLEOTIDE SEQUENCE [LARGE SCALE GENOMIC DNA]</scope>
</reference>
<dbReference type="AlphaFoldDB" id="A0A448YI36"/>
<proteinExistence type="inferred from homology"/>
<name>A0A448YI36_BRENA</name>
<dbReference type="Pfam" id="PF03856">
    <property type="entry name" value="SUN"/>
    <property type="match status" value="1"/>
</dbReference>
<keyword evidence="4" id="KW-1185">Reference proteome</keyword>
<dbReference type="EMBL" id="CAACVR010000005">
    <property type="protein sequence ID" value="VEU20622.1"/>
    <property type="molecule type" value="Genomic_DNA"/>
</dbReference>
<dbReference type="InterPro" id="IPR005556">
    <property type="entry name" value="SUN"/>
</dbReference>
<gene>
    <name evidence="3" type="ORF">BRENAR_LOCUS1357</name>
</gene>
<evidence type="ECO:0000313" key="4">
    <source>
        <dbReference type="Proteomes" id="UP000290900"/>
    </source>
</evidence>
<dbReference type="OrthoDB" id="5554151at2759"/>
<feature type="signal peptide" evidence="2">
    <location>
        <begin position="1"/>
        <end position="21"/>
    </location>
</feature>
<dbReference type="PANTHER" id="PTHR31654">
    <property type="entry name" value="SECRETED BETA-GLUCOSIDASE ADG3-RELATED"/>
    <property type="match status" value="1"/>
</dbReference>
<dbReference type="InParanoid" id="A0A448YI36"/>
<dbReference type="PANTHER" id="PTHR31654:SF0">
    <property type="entry name" value="SECRETED BETA-GLUCOSIDASE ADG3-RELATED"/>
    <property type="match status" value="1"/>
</dbReference>
<evidence type="ECO:0000256" key="1">
    <source>
        <dbReference type="ARBA" id="ARBA00010579"/>
    </source>
</evidence>
<feature type="chain" id="PRO_5019304219" evidence="2">
    <location>
        <begin position="22"/>
        <end position="299"/>
    </location>
</feature>
<evidence type="ECO:0000256" key="2">
    <source>
        <dbReference type="SAM" id="SignalP"/>
    </source>
</evidence>
<evidence type="ECO:0000313" key="3">
    <source>
        <dbReference type="EMBL" id="VEU20622.1"/>
    </source>
</evidence>
<organism evidence="3 4">
    <name type="scientific">Brettanomyces naardenensis</name>
    <name type="common">Yeast</name>
    <dbReference type="NCBI Taxonomy" id="13370"/>
    <lineage>
        <taxon>Eukaryota</taxon>
        <taxon>Fungi</taxon>
        <taxon>Dikarya</taxon>
        <taxon>Ascomycota</taxon>
        <taxon>Saccharomycotina</taxon>
        <taxon>Pichiomycetes</taxon>
        <taxon>Pichiales</taxon>
        <taxon>Pichiaceae</taxon>
        <taxon>Brettanomyces</taxon>
    </lineage>
</organism>
<dbReference type="FunCoup" id="A0A448YI36">
    <property type="interactions" value="11"/>
</dbReference>
<dbReference type="InterPro" id="IPR053088">
    <property type="entry name" value="Beta-glucosidase/SUN-like"/>
</dbReference>
<dbReference type="Proteomes" id="UP000290900">
    <property type="component" value="Unassembled WGS sequence"/>
</dbReference>
<protein>
    <submittedName>
        <fullName evidence="3">DEKNAAC101404</fullName>
    </submittedName>
</protein>
<keyword evidence="2" id="KW-0732">Signal</keyword>